<dbReference type="EMBL" id="GBRH01262781">
    <property type="protein sequence ID" value="JAD35114.1"/>
    <property type="molecule type" value="Transcribed_RNA"/>
</dbReference>
<evidence type="ECO:0000313" key="1">
    <source>
        <dbReference type="EMBL" id="JAD35114.1"/>
    </source>
</evidence>
<reference evidence="1" key="1">
    <citation type="submission" date="2014-09" db="EMBL/GenBank/DDBJ databases">
        <authorList>
            <person name="Magalhaes I.L.F."/>
            <person name="Oliveira U."/>
            <person name="Santos F.R."/>
            <person name="Vidigal T.H.D.A."/>
            <person name="Brescovit A.D."/>
            <person name="Santos A.J."/>
        </authorList>
    </citation>
    <scope>NUCLEOTIDE SEQUENCE</scope>
    <source>
        <tissue evidence="1">Shoot tissue taken approximately 20 cm above the soil surface</tissue>
    </source>
</reference>
<reference evidence="1" key="2">
    <citation type="journal article" date="2015" name="Data Brief">
        <title>Shoot transcriptome of the giant reed, Arundo donax.</title>
        <authorList>
            <person name="Barrero R.A."/>
            <person name="Guerrero F.D."/>
            <person name="Moolhuijzen P."/>
            <person name="Goolsby J.A."/>
            <person name="Tidwell J."/>
            <person name="Bellgard S.E."/>
            <person name="Bellgard M.I."/>
        </authorList>
    </citation>
    <scope>NUCLEOTIDE SEQUENCE</scope>
    <source>
        <tissue evidence="1">Shoot tissue taken approximately 20 cm above the soil surface</tissue>
    </source>
</reference>
<sequence>MALHYINTK</sequence>
<organism evidence="1">
    <name type="scientific">Arundo donax</name>
    <name type="common">Giant reed</name>
    <name type="synonym">Donax arundinaceus</name>
    <dbReference type="NCBI Taxonomy" id="35708"/>
    <lineage>
        <taxon>Eukaryota</taxon>
        <taxon>Viridiplantae</taxon>
        <taxon>Streptophyta</taxon>
        <taxon>Embryophyta</taxon>
        <taxon>Tracheophyta</taxon>
        <taxon>Spermatophyta</taxon>
        <taxon>Magnoliopsida</taxon>
        <taxon>Liliopsida</taxon>
        <taxon>Poales</taxon>
        <taxon>Poaceae</taxon>
        <taxon>PACMAD clade</taxon>
        <taxon>Arundinoideae</taxon>
        <taxon>Arundineae</taxon>
        <taxon>Arundo</taxon>
    </lineage>
</organism>
<name>A0A0A8Z6X0_ARUDO</name>
<proteinExistence type="predicted"/>
<accession>A0A0A8Z6X0</accession>
<protein>
    <submittedName>
        <fullName evidence="1">Uncharacterized protein</fullName>
    </submittedName>
</protein>